<dbReference type="InterPro" id="IPR009057">
    <property type="entry name" value="Homeodomain-like_sf"/>
</dbReference>
<dbReference type="GO" id="GO:0000976">
    <property type="term" value="F:transcription cis-regulatory region binding"/>
    <property type="evidence" value="ECO:0007669"/>
    <property type="project" value="TreeGrafter"/>
</dbReference>
<dbReference type="Pfam" id="PF00440">
    <property type="entry name" value="TetR_N"/>
    <property type="match status" value="1"/>
</dbReference>
<comment type="caution">
    <text evidence="4">The sequence shown here is derived from an EMBL/GenBank/DDBJ whole genome shotgun (WGS) entry which is preliminary data.</text>
</comment>
<dbReference type="PROSITE" id="PS50977">
    <property type="entry name" value="HTH_TETR_2"/>
    <property type="match status" value="1"/>
</dbReference>
<dbReference type="InterPro" id="IPR036271">
    <property type="entry name" value="Tet_transcr_reg_TetR-rel_C_sf"/>
</dbReference>
<dbReference type="InterPro" id="IPR050109">
    <property type="entry name" value="HTH-type_TetR-like_transc_reg"/>
</dbReference>
<feature type="domain" description="HTH tetR-type" evidence="3">
    <location>
        <begin position="15"/>
        <end position="75"/>
    </location>
</feature>
<evidence type="ECO:0000256" key="2">
    <source>
        <dbReference type="PROSITE-ProRule" id="PRU00335"/>
    </source>
</evidence>
<protein>
    <submittedName>
        <fullName evidence="4">TetR family transcriptional regulator</fullName>
    </submittedName>
</protein>
<dbReference type="OrthoDB" id="4548508at2"/>
<dbReference type="Gene3D" id="1.10.357.10">
    <property type="entry name" value="Tetracycline Repressor, domain 2"/>
    <property type="match status" value="1"/>
</dbReference>
<proteinExistence type="predicted"/>
<dbReference type="InterPro" id="IPR001647">
    <property type="entry name" value="HTH_TetR"/>
</dbReference>
<gene>
    <name evidence="4" type="ORF">EXE59_18740</name>
</gene>
<keyword evidence="1 2" id="KW-0238">DNA-binding</keyword>
<dbReference type="PANTHER" id="PTHR30055:SF200">
    <property type="entry name" value="HTH-TYPE TRANSCRIPTIONAL REPRESSOR BDCR"/>
    <property type="match status" value="1"/>
</dbReference>
<dbReference type="Proteomes" id="UP000297496">
    <property type="component" value="Unassembled WGS sequence"/>
</dbReference>
<evidence type="ECO:0000313" key="4">
    <source>
        <dbReference type="EMBL" id="TGN65762.1"/>
    </source>
</evidence>
<sequence length="223" mass="23954">MTTATGRPRTRLSPEHRRAEIVTAAAEVALREGLECITLRRVAAAVHVRPGLISHYFSEVDALVAAAFAHATNGESQILFPADDTRSVDRRVVTLLDGVLSPDAADFSRLWMSARIVSRHNAALRAVVTAQEETNRHQLIQLIRAGVEGGTFACTTIERSALLIFILLDATTTYVNKDVTEVTDLVGTLLFDTTERELGVPAGTLRSLSAQLAPAGLAATTSP</sequence>
<name>A0A4Z1C7Z2_9ACTN</name>
<keyword evidence="5" id="KW-1185">Reference proteome</keyword>
<evidence type="ECO:0000256" key="1">
    <source>
        <dbReference type="ARBA" id="ARBA00023125"/>
    </source>
</evidence>
<organism evidence="4 5">
    <name type="scientific">Nocardioides eburneiflavus</name>
    <dbReference type="NCBI Taxonomy" id="2518372"/>
    <lineage>
        <taxon>Bacteria</taxon>
        <taxon>Bacillati</taxon>
        <taxon>Actinomycetota</taxon>
        <taxon>Actinomycetes</taxon>
        <taxon>Propionibacteriales</taxon>
        <taxon>Nocardioidaceae</taxon>
        <taxon>Nocardioides</taxon>
    </lineage>
</organism>
<evidence type="ECO:0000259" key="3">
    <source>
        <dbReference type="PROSITE" id="PS50977"/>
    </source>
</evidence>
<dbReference type="SUPFAM" id="SSF48498">
    <property type="entry name" value="Tetracyclin repressor-like, C-terminal domain"/>
    <property type="match status" value="1"/>
</dbReference>
<dbReference type="EMBL" id="SRRO01000001">
    <property type="protein sequence ID" value="TGN65762.1"/>
    <property type="molecule type" value="Genomic_DNA"/>
</dbReference>
<evidence type="ECO:0000313" key="5">
    <source>
        <dbReference type="Proteomes" id="UP000297496"/>
    </source>
</evidence>
<reference evidence="4 5" key="1">
    <citation type="submission" date="2019-04" db="EMBL/GenBank/DDBJ databases">
        <title>Three New Species of Nocardioides, Nocardioides euryhalodurans sp. nov., Nocardioides seonyuensis sp. nov. and Nocardioides eburneoflavus sp. nov. Isolated from Soil.</title>
        <authorList>
            <person name="Roh S.G."/>
            <person name="Lee C."/>
            <person name="Kim M.-K."/>
            <person name="Kim S.B."/>
        </authorList>
    </citation>
    <scope>NUCLEOTIDE SEQUENCE [LARGE SCALE GENOMIC DNA]</scope>
    <source>
        <strain evidence="4 5">MMS17-SY213</strain>
    </source>
</reference>
<dbReference type="PANTHER" id="PTHR30055">
    <property type="entry name" value="HTH-TYPE TRANSCRIPTIONAL REGULATOR RUTR"/>
    <property type="match status" value="1"/>
</dbReference>
<feature type="DNA-binding region" description="H-T-H motif" evidence="2">
    <location>
        <begin position="38"/>
        <end position="57"/>
    </location>
</feature>
<dbReference type="GO" id="GO:0003700">
    <property type="term" value="F:DNA-binding transcription factor activity"/>
    <property type="evidence" value="ECO:0007669"/>
    <property type="project" value="TreeGrafter"/>
</dbReference>
<dbReference type="AlphaFoldDB" id="A0A4Z1C7Z2"/>
<accession>A0A4Z1C7Z2</accession>
<dbReference type="SUPFAM" id="SSF46689">
    <property type="entry name" value="Homeodomain-like"/>
    <property type="match status" value="1"/>
</dbReference>